<evidence type="ECO:0000259" key="4">
    <source>
        <dbReference type="Pfam" id="PF25137"/>
    </source>
</evidence>
<dbReference type="CDD" id="cd08187">
    <property type="entry name" value="BDH"/>
    <property type="match status" value="1"/>
</dbReference>
<dbReference type="PROSITE" id="PS00913">
    <property type="entry name" value="ADH_IRON_1"/>
    <property type="match status" value="1"/>
</dbReference>
<gene>
    <name evidence="5" type="ORF">SAMN04488089_101415</name>
</gene>
<keyword evidence="6" id="KW-1185">Reference proteome</keyword>
<dbReference type="Gene3D" id="1.20.1090.10">
    <property type="entry name" value="Dehydroquinate synthase-like - alpha domain"/>
    <property type="match status" value="1"/>
</dbReference>
<dbReference type="Proteomes" id="UP000183496">
    <property type="component" value="Unassembled WGS sequence"/>
</dbReference>
<sequence length="385" mass="42626">MLNFELYNPTRLLYGKGQIGEIANLIDKKSKVLIVYGGGSIKKNGVYDQVIKALEGYEVVEFSGVEPNPRYETLVKAVDLIKKEKVDFILGVGGGSVIDGVKFISAAVHYEGDVIDIIQKKLNVNWKAMPYGAILTLPATGSEMNCGAVVTIEATQEKLSFSGEVLYPVFSVCDPTVIASLPEKQIANGITDAFVHVLEQYITFPQGAPLQDRFAESILQTLIEVAPKILKDPTDYDAAMNYMWCCTMALNGLISKGVKEDWVTHAIGHELTVLYGIDHGRTLAIIGPNLYSVMFDTKKEKLAQFGRRVFTLEGSDDEVARLAIERMIAFFHSLGVATKLSDYTEDGEKAVEWIAERFNERGWLAMGEKKNITIDKVREIVKLSL</sequence>
<evidence type="ECO:0000256" key="1">
    <source>
        <dbReference type="ARBA" id="ARBA00007358"/>
    </source>
</evidence>
<dbReference type="FunFam" id="3.40.50.1970:FF:000003">
    <property type="entry name" value="Alcohol dehydrogenase, iron-containing"/>
    <property type="match status" value="1"/>
</dbReference>
<dbReference type="EMBL" id="FOFY01000001">
    <property type="protein sequence ID" value="SEQ05334.1"/>
    <property type="molecule type" value="Genomic_DNA"/>
</dbReference>
<dbReference type="InterPro" id="IPR056798">
    <property type="entry name" value="ADH_Fe_C"/>
</dbReference>
<dbReference type="InterPro" id="IPR018211">
    <property type="entry name" value="ADH_Fe_CS"/>
</dbReference>
<proteinExistence type="inferred from homology"/>
<dbReference type="InterPro" id="IPR001670">
    <property type="entry name" value="ADH_Fe/GldA"/>
</dbReference>
<evidence type="ECO:0000259" key="3">
    <source>
        <dbReference type="Pfam" id="PF00465"/>
    </source>
</evidence>
<dbReference type="Pfam" id="PF00465">
    <property type="entry name" value="Fe-ADH"/>
    <property type="match status" value="1"/>
</dbReference>
<accession>A0AAJ5BCK8</accession>
<keyword evidence="2" id="KW-0560">Oxidoreductase</keyword>
<dbReference type="RefSeq" id="WP_041888281.1">
    <property type="nucleotide sequence ID" value="NZ_CP010817.1"/>
</dbReference>
<protein>
    <submittedName>
        <fullName evidence="5">NADP-dependent alcohol dehydrogenase</fullName>
    </submittedName>
</protein>
<dbReference type="GO" id="GO:1990362">
    <property type="term" value="F:butanol dehydrogenase (NAD+) activity"/>
    <property type="evidence" value="ECO:0007669"/>
    <property type="project" value="InterPro"/>
</dbReference>
<comment type="caution">
    <text evidence="5">The sequence shown here is derived from an EMBL/GenBank/DDBJ whole genome shotgun (WGS) entry which is preliminary data.</text>
</comment>
<dbReference type="GO" id="GO:0046872">
    <property type="term" value="F:metal ion binding"/>
    <property type="evidence" value="ECO:0007669"/>
    <property type="project" value="InterPro"/>
</dbReference>
<dbReference type="GO" id="GO:0005829">
    <property type="term" value="C:cytosol"/>
    <property type="evidence" value="ECO:0007669"/>
    <property type="project" value="TreeGrafter"/>
</dbReference>
<dbReference type="Pfam" id="PF25137">
    <property type="entry name" value="ADH_Fe_C"/>
    <property type="match status" value="1"/>
</dbReference>
<dbReference type="AlphaFoldDB" id="A0AAJ5BCK8"/>
<evidence type="ECO:0000313" key="5">
    <source>
        <dbReference type="EMBL" id="SEQ05334.1"/>
    </source>
</evidence>
<dbReference type="Gene3D" id="3.40.50.1970">
    <property type="match status" value="1"/>
</dbReference>
<comment type="similarity">
    <text evidence="1">Belongs to the iron-containing alcohol dehydrogenase family.</text>
</comment>
<dbReference type="GO" id="GO:0008106">
    <property type="term" value="F:alcohol dehydrogenase (NADP+) activity"/>
    <property type="evidence" value="ECO:0007669"/>
    <property type="project" value="TreeGrafter"/>
</dbReference>
<dbReference type="InterPro" id="IPR044731">
    <property type="entry name" value="BDH-like"/>
</dbReference>
<dbReference type="GO" id="GO:1990002">
    <property type="term" value="F:methylglyoxal reductase (NADPH) (acetol producing) activity"/>
    <property type="evidence" value="ECO:0007669"/>
    <property type="project" value="TreeGrafter"/>
</dbReference>
<dbReference type="SUPFAM" id="SSF56796">
    <property type="entry name" value="Dehydroquinate synthase-like"/>
    <property type="match status" value="1"/>
</dbReference>
<organism evidence="5 6">
    <name type="scientific">Myroides profundi</name>
    <dbReference type="NCBI Taxonomy" id="480520"/>
    <lineage>
        <taxon>Bacteria</taxon>
        <taxon>Pseudomonadati</taxon>
        <taxon>Bacteroidota</taxon>
        <taxon>Flavobacteriia</taxon>
        <taxon>Flavobacteriales</taxon>
        <taxon>Flavobacteriaceae</taxon>
        <taxon>Myroides</taxon>
    </lineage>
</organism>
<feature type="domain" description="Alcohol dehydrogenase iron-type/glycerol dehydrogenase GldA" evidence="3">
    <location>
        <begin position="9"/>
        <end position="175"/>
    </location>
</feature>
<evidence type="ECO:0000313" key="6">
    <source>
        <dbReference type="Proteomes" id="UP000183496"/>
    </source>
</evidence>
<dbReference type="PANTHER" id="PTHR43633:SF1">
    <property type="entry name" value="ALCOHOL DEHYDROGENASE YQHD"/>
    <property type="match status" value="1"/>
</dbReference>
<reference evidence="5 6" key="1">
    <citation type="submission" date="2016-10" db="EMBL/GenBank/DDBJ databases">
        <authorList>
            <person name="Varghese N."/>
            <person name="Submissions S."/>
        </authorList>
    </citation>
    <scope>NUCLEOTIDE SEQUENCE [LARGE SCALE GENOMIC DNA]</scope>
    <source>
        <strain evidence="6">DSM 19823 / KCTC 23066 / CCTCC M 208030 / D25</strain>
    </source>
</reference>
<feature type="domain" description="Fe-containing alcohol dehydrogenase-like C-terminal" evidence="4">
    <location>
        <begin position="188"/>
        <end position="381"/>
    </location>
</feature>
<dbReference type="KEGG" id="mpw:MPR_0079"/>
<name>A0AAJ5BCK8_MYRPR</name>
<dbReference type="PANTHER" id="PTHR43633">
    <property type="entry name" value="ALCOHOL DEHYDROGENASE YQHD"/>
    <property type="match status" value="1"/>
</dbReference>
<evidence type="ECO:0000256" key="2">
    <source>
        <dbReference type="ARBA" id="ARBA00023002"/>
    </source>
</evidence>